<dbReference type="PANTHER" id="PTHR11999">
    <property type="entry name" value="GROUP II PYRIDOXAL-5-PHOSPHATE DECARBOXYLASE"/>
    <property type="match status" value="1"/>
</dbReference>
<evidence type="ECO:0000256" key="3">
    <source>
        <dbReference type="ARBA" id="ARBA00022793"/>
    </source>
</evidence>
<dbReference type="InterPro" id="IPR002129">
    <property type="entry name" value="PyrdxlP-dep_de-COase"/>
</dbReference>
<keyword evidence="6 8" id="KW-0456">Lyase</keyword>
<feature type="modified residue" description="N6-(pyridoxal phosphate)lysine" evidence="7">
    <location>
        <position position="280"/>
    </location>
</feature>
<gene>
    <name evidence="9" type="ORF">SAMN05421810_10261</name>
</gene>
<reference evidence="10" key="1">
    <citation type="submission" date="2016-10" db="EMBL/GenBank/DDBJ databases">
        <authorList>
            <person name="Varghese N."/>
            <person name="Submissions S."/>
        </authorList>
    </citation>
    <scope>NUCLEOTIDE SEQUENCE [LARGE SCALE GENOMIC DNA]</scope>
    <source>
        <strain evidence="10">CGMCC 4.5579</strain>
    </source>
</reference>
<dbReference type="SUPFAM" id="SSF53383">
    <property type="entry name" value="PLP-dependent transferases"/>
    <property type="match status" value="1"/>
</dbReference>
<evidence type="ECO:0000313" key="10">
    <source>
        <dbReference type="Proteomes" id="UP000198727"/>
    </source>
</evidence>
<dbReference type="AlphaFoldDB" id="A0A1I5NWV9"/>
<name>A0A1I5NWV9_9PSEU</name>
<evidence type="ECO:0000256" key="1">
    <source>
        <dbReference type="ARBA" id="ARBA00001933"/>
    </source>
</evidence>
<evidence type="ECO:0000256" key="8">
    <source>
        <dbReference type="RuleBase" id="RU000382"/>
    </source>
</evidence>
<evidence type="ECO:0000256" key="6">
    <source>
        <dbReference type="ARBA" id="ARBA00023239"/>
    </source>
</evidence>
<dbReference type="Proteomes" id="UP000198727">
    <property type="component" value="Unassembled WGS sequence"/>
</dbReference>
<evidence type="ECO:0000256" key="7">
    <source>
        <dbReference type="PIRSR" id="PIRSR602129-50"/>
    </source>
</evidence>
<dbReference type="GO" id="GO:0019752">
    <property type="term" value="P:carboxylic acid metabolic process"/>
    <property type="evidence" value="ECO:0007669"/>
    <property type="project" value="InterPro"/>
</dbReference>
<dbReference type="InterPro" id="IPR015422">
    <property type="entry name" value="PyrdxlP-dep_Trfase_small"/>
</dbReference>
<dbReference type="Pfam" id="PF00282">
    <property type="entry name" value="Pyridoxal_deC"/>
    <property type="match status" value="1"/>
</dbReference>
<dbReference type="GO" id="GO:0030170">
    <property type="term" value="F:pyridoxal phosphate binding"/>
    <property type="evidence" value="ECO:0007669"/>
    <property type="project" value="InterPro"/>
</dbReference>
<dbReference type="InterPro" id="IPR010977">
    <property type="entry name" value="Aromatic_deC"/>
</dbReference>
<dbReference type="InterPro" id="IPR015421">
    <property type="entry name" value="PyrdxlP-dep_Trfase_major"/>
</dbReference>
<keyword evidence="10" id="KW-1185">Reference proteome</keyword>
<evidence type="ECO:0000256" key="4">
    <source>
        <dbReference type="ARBA" id="ARBA00022898"/>
    </source>
</evidence>
<evidence type="ECO:0000313" key="9">
    <source>
        <dbReference type="EMBL" id="SFP26279.1"/>
    </source>
</evidence>
<dbReference type="STRING" id="587909.SAMN05421810_10261"/>
<dbReference type="EMBL" id="FOWW01000002">
    <property type="protein sequence ID" value="SFP26279.1"/>
    <property type="molecule type" value="Genomic_DNA"/>
</dbReference>
<evidence type="ECO:0000256" key="2">
    <source>
        <dbReference type="ARBA" id="ARBA00009533"/>
    </source>
</evidence>
<dbReference type="PANTHER" id="PTHR11999:SF70">
    <property type="entry name" value="MIP05841P"/>
    <property type="match status" value="1"/>
</dbReference>
<dbReference type="Gene3D" id="3.90.1150.10">
    <property type="entry name" value="Aspartate Aminotransferase, domain 1"/>
    <property type="match status" value="1"/>
</dbReference>
<dbReference type="GO" id="GO:0005737">
    <property type="term" value="C:cytoplasm"/>
    <property type="evidence" value="ECO:0007669"/>
    <property type="project" value="TreeGrafter"/>
</dbReference>
<sequence length="460" mass="48677">MLDIGRAALQLVTDMVGAFPDAPASTFRPWADRYSLIAEPPAEHGRDLATALALFRDAAGEGLETAGPRYFGYVPSGGLYTSAVAELLVRALNRSTGLAGFSPALVAMEDGVIRWLCGEFGLPAGAGGIITTGGSTAHLSALVAARHDRLGETFADGTLYATAHTHYSVAKAARIAGFPASAVRTVPTDARLRMDPAALAAMIAADRDRGARPFLVVANAGTTSTGTVDPLPEVGGVAAREGLWFHVDAAYGGFFQLTERGRAVLRGIEAADSLVVDPHKSLFAPYGTGMLLVRDPGVLRAAHADTGAYLQDLPAPPVPHYADHGPELTRECRGLRLWLPLWLHGVGAFRAALDEKLDLARFAYSELTARGAFECPYPPQLSTVCFALAGAGGAADDANHRLLDEVNAEGRIYLSGTTVEGRYLLRLCVLSHRSHAEHVREALAVLHERAPRPVLTPLSV</sequence>
<keyword evidence="3" id="KW-0210">Decarboxylase</keyword>
<organism evidence="9 10">
    <name type="scientific">Amycolatopsis arida</name>
    <dbReference type="NCBI Taxonomy" id="587909"/>
    <lineage>
        <taxon>Bacteria</taxon>
        <taxon>Bacillati</taxon>
        <taxon>Actinomycetota</taxon>
        <taxon>Actinomycetes</taxon>
        <taxon>Pseudonocardiales</taxon>
        <taxon>Pseudonocardiaceae</taxon>
        <taxon>Amycolatopsis</taxon>
    </lineage>
</organism>
<dbReference type="InterPro" id="IPR015424">
    <property type="entry name" value="PyrdxlP-dep_Trfase"/>
</dbReference>
<dbReference type="OrthoDB" id="3335676at2"/>
<dbReference type="GO" id="GO:0006520">
    <property type="term" value="P:amino acid metabolic process"/>
    <property type="evidence" value="ECO:0007669"/>
    <property type="project" value="InterPro"/>
</dbReference>
<proteinExistence type="inferred from homology"/>
<dbReference type="GO" id="GO:0004058">
    <property type="term" value="F:aromatic-L-amino-acid decarboxylase activity"/>
    <property type="evidence" value="ECO:0007669"/>
    <property type="project" value="UniProtKB-ARBA"/>
</dbReference>
<dbReference type="Gene3D" id="3.40.640.10">
    <property type="entry name" value="Type I PLP-dependent aspartate aminotransferase-like (Major domain)"/>
    <property type="match status" value="1"/>
</dbReference>
<comment type="similarity">
    <text evidence="2 8">Belongs to the group II decarboxylase family.</text>
</comment>
<keyword evidence="5" id="KW-0045">Antibiotic biosynthesis</keyword>
<comment type="cofactor">
    <cofactor evidence="1 7 8">
        <name>pyridoxal 5'-phosphate</name>
        <dbReference type="ChEBI" id="CHEBI:597326"/>
    </cofactor>
</comment>
<dbReference type="GO" id="GO:0017000">
    <property type="term" value="P:antibiotic biosynthetic process"/>
    <property type="evidence" value="ECO:0007669"/>
    <property type="project" value="UniProtKB-KW"/>
</dbReference>
<dbReference type="PRINTS" id="PR00800">
    <property type="entry name" value="YHDCRBOXLASE"/>
</dbReference>
<accession>A0A1I5NWV9</accession>
<keyword evidence="4 7" id="KW-0663">Pyridoxal phosphate</keyword>
<protein>
    <submittedName>
        <fullName evidence="9">Aromatic-L-amino-acid decarboxylase</fullName>
    </submittedName>
</protein>
<evidence type="ECO:0000256" key="5">
    <source>
        <dbReference type="ARBA" id="ARBA00023194"/>
    </source>
</evidence>